<evidence type="ECO:0000256" key="2">
    <source>
        <dbReference type="ARBA" id="ARBA00023136"/>
    </source>
</evidence>
<dbReference type="eggNOG" id="COG0697">
    <property type="taxonomic scope" value="Bacteria"/>
</dbReference>
<proteinExistence type="inferred from homology"/>
<feature type="region of interest" description="Disordered" evidence="3">
    <location>
        <begin position="526"/>
        <end position="557"/>
    </location>
</feature>
<keyword evidence="2 4" id="KW-0472">Membrane</keyword>
<organism evidence="5 6">
    <name type="scientific">Desulforamulus ruminis (strain ATCC 23193 / DSM 2154 / NCIMB 8452 / DL)</name>
    <name type="common">Desulfotomaculum ruminis</name>
    <dbReference type="NCBI Taxonomy" id="696281"/>
    <lineage>
        <taxon>Bacteria</taxon>
        <taxon>Bacillati</taxon>
        <taxon>Bacillota</taxon>
        <taxon>Clostridia</taxon>
        <taxon>Eubacteriales</taxon>
        <taxon>Peptococcaceae</taxon>
        <taxon>Desulforamulus</taxon>
    </lineage>
</organism>
<feature type="transmembrane region" description="Helical" evidence="4">
    <location>
        <begin position="423"/>
        <end position="441"/>
    </location>
</feature>
<dbReference type="KEGG" id="dru:Desru_2166"/>
<evidence type="ECO:0000256" key="1">
    <source>
        <dbReference type="ARBA" id="ARBA00005278"/>
    </source>
</evidence>
<keyword evidence="4" id="KW-0812">Transmembrane</keyword>
<dbReference type="GO" id="GO:0009847">
    <property type="term" value="P:spore germination"/>
    <property type="evidence" value="ECO:0007669"/>
    <property type="project" value="InterPro"/>
</dbReference>
<reference evidence="5 6" key="2">
    <citation type="journal article" date="2012" name="Stand. Genomic Sci.">
        <title>Complete genome sequence of the sulfate-reducing firmicute Desulfotomaculum ruminis type strain (DL(T)).</title>
        <authorList>
            <person name="Spring S."/>
            <person name="Visser M."/>
            <person name="Lu M."/>
            <person name="Copeland A."/>
            <person name="Lapidus A."/>
            <person name="Lucas S."/>
            <person name="Cheng J.F."/>
            <person name="Han C."/>
            <person name="Tapia R."/>
            <person name="Goodwin L.A."/>
            <person name="Pitluck S."/>
            <person name="Ivanova N."/>
            <person name="Land M."/>
            <person name="Hauser L."/>
            <person name="Larimer F."/>
            <person name="Rohde M."/>
            <person name="Goker M."/>
            <person name="Detter J.C."/>
            <person name="Kyrpides N.C."/>
            <person name="Woyke T."/>
            <person name="Schaap P.J."/>
            <person name="Plugge C.M."/>
            <person name="Muyzer G."/>
            <person name="Kuever J."/>
            <person name="Pereira I.A."/>
            <person name="Parshina S.N."/>
            <person name="Bernier-Latmani R."/>
            <person name="Stams A.J."/>
            <person name="Klenk H.P."/>
        </authorList>
    </citation>
    <scope>NUCLEOTIDE SEQUENCE [LARGE SCALE GENOMIC DNA]</scope>
    <source>
        <strain evidence="6">ATCC 23193 / DSM 2154 / NCIB 8452 / DL</strain>
    </source>
</reference>
<evidence type="ECO:0000256" key="3">
    <source>
        <dbReference type="SAM" id="MobiDB-lite"/>
    </source>
</evidence>
<dbReference type="OrthoDB" id="1726708at2"/>
<gene>
    <name evidence="5" type="ordered locus">Desru_2166</name>
</gene>
<feature type="transmembrane region" description="Helical" evidence="4">
    <location>
        <begin position="453"/>
        <end position="475"/>
    </location>
</feature>
<reference evidence="6" key="1">
    <citation type="submission" date="2011-05" db="EMBL/GenBank/DDBJ databases">
        <title>Complete sequence of Desulfotomaculum ruminis DSM 2154.</title>
        <authorList>
            <person name="Lucas S."/>
            <person name="Copeland A."/>
            <person name="Lapidus A."/>
            <person name="Cheng J.-F."/>
            <person name="Goodwin L."/>
            <person name="Pitluck S."/>
            <person name="Lu M."/>
            <person name="Detter J.C."/>
            <person name="Han C."/>
            <person name="Tapia R."/>
            <person name="Land M."/>
            <person name="Hauser L."/>
            <person name="Kyrpides N."/>
            <person name="Ivanova N."/>
            <person name="Mikhailova N."/>
            <person name="Pagani I."/>
            <person name="Stams A.J.M."/>
            <person name="Plugge C.M."/>
            <person name="Muyzer G."/>
            <person name="Kuever J."/>
            <person name="Parshina S.N."/>
            <person name="Ivanova A.E."/>
            <person name="Nazina T.N."/>
            <person name="Brambilla E."/>
            <person name="Spring S."/>
            <person name="Klenk H.-P."/>
            <person name="Woyke T."/>
        </authorList>
    </citation>
    <scope>NUCLEOTIDE SEQUENCE [LARGE SCALE GENOMIC DNA]</scope>
    <source>
        <strain evidence="6">ATCC 23193 / DSM 2154 / NCIB 8452 / DL</strain>
    </source>
</reference>
<dbReference type="RefSeq" id="WP_013842176.1">
    <property type="nucleotide sequence ID" value="NC_015589.1"/>
</dbReference>
<dbReference type="Proteomes" id="UP000009234">
    <property type="component" value="Chromosome"/>
</dbReference>
<dbReference type="STRING" id="696281.Desru_2166"/>
<feature type="region of interest" description="Disordered" evidence="3">
    <location>
        <begin position="1"/>
        <end position="33"/>
    </location>
</feature>
<dbReference type="PANTHER" id="PTHR22550:SF5">
    <property type="entry name" value="LEUCINE ZIPPER PROTEIN 4"/>
    <property type="match status" value="1"/>
</dbReference>
<protein>
    <submittedName>
        <fullName evidence="5">GerA spore germination protein</fullName>
    </submittedName>
</protein>
<accession>F6DKP1</accession>
<dbReference type="HOGENOM" id="CLU_021639_4_1_9"/>
<dbReference type="AlphaFoldDB" id="F6DKP1"/>
<keyword evidence="6" id="KW-1185">Reference proteome</keyword>
<comment type="similarity">
    <text evidence="1">Belongs to the GerABKA family.</text>
</comment>
<dbReference type="EMBL" id="CP002780">
    <property type="protein sequence ID" value="AEG60416.1"/>
    <property type="molecule type" value="Genomic_DNA"/>
</dbReference>
<dbReference type="GO" id="GO:0016020">
    <property type="term" value="C:membrane"/>
    <property type="evidence" value="ECO:0007669"/>
    <property type="project" value="InterPro"/>
</dbReference>
<dbReference type="InterPro" id="IPR004995">
    <property type="entry name" value="Spore_Ger"/>
</dbReference>
<evidence type="ECO:0000256" key="4">
    <source>
        <dbReference type="SAM" id="Phobius"/>
    </source>
</evidence>
<dbReference type="InterPro" id="IPR050768">
    <property type="entry name" value="UPF0353/GerABKA_families"/>
</dbReference>
<name>F6DKP1_DESRL</name>
<sequence length="557" mass="61984">MRKLIKPSRPNSLKSRKQNSNKNGDTEKKIPENPIQQSLLEPDIENNLQRIKEVFKDCSDVVYREFLFAQQEDIKLALVYMDGLVDETIVSDQIMKALTLEAAMATPPSDISKARAYHLIKERGLCTQQIKETVKLAKVVDAVLAGDTVLLVDGHASAIINGARGWKARQVEDAKTEMSIRSPREAFVETLRVNTALLRRKIKSTDLKMEMLKIGRLTQTDVAVVYIQGIVNDGLVKEVKKRLQRIDIDGVLESGYLEEMIQDNPFSPFPNVNHTERPDRLAAKILEGRVGIMVDGTPFVLTVPTTFFEYMQAAEDYYERFPTGTAVRVIRYLSLVLSLLAPSLYIAQVSFHQEMLPTSLLLSLAAQREAVPFPVLVEALLMEISFEILREAGLRLPRQVGQAVSIVGALIVGQAAVQAGLVAPATVITVAITGISSFVFFYQMGIAIRLLRFPLMVLSATLGLFGLISGIILIITHLCTMRSFGTPYLSPVAPMKISDMKDYIFRAPRWAMIKRPSLLGVKNVQRMKRHQKPKPPENQSGAKGGTKNHAGRGKNQH</sequence>
<keyword evidence="4" id="KW-1133">Transmembrane helix</keyword>
<dbReference type="PANTHER" id="PTHR22550">
    <property type="entry name" value="SPORE GERMINATION PROTEIN"/>
    <property type="match status" value="1"/>
</dbReference>
<evidence type="ECO:0000313" key="6">
    <source>
        <dbReference type="Proteomes" id="UP000009234"/>
    </source>
</evidence>
<dbReference type="PIRSF" id="PIRSF005690">
    <property type="entry name" value="GerBA"/>
    <property type="match status" value="1"/>
</dbReference>
<dbReference type="Pfam" id="PF03323">
    <property type="entry name" value="GerA"/>
    <property type="match status" value="1"/>
</dbReference>
<evidence type="ECO:0000313" key="5">
    <source>
        <dbReference type="EMBL" id="AEG60416.1"/>
    </source>
</evidence>